<dbReference type="PANTHER" id="PTHR23132">
    <property type="entry name" value="D-ALANINE--D-ALANINE LIGASE"/>
    <property type="match status" value="1"/>
</dbReference>
<dbReference type="Pfam" id="PF07478">
    <property type="entry name" value="Dala_Dala_lig_C"/>
    <property type="match status" value="1"/>
</dbReference>
<dbReference type="Gene3D" id="3.30.470.20">
    <property type="entry name" value="ATP-grasp fold, B domain"/>
    <property type="match status" value="1"/>
</dbReference>
<evidence type="ECO:0000256" key="1">
    <source>
        <dbReference type="ARBA" id="ARBA00010871"/>
    </source>
</evidence>
<keyword evidence="4" id="KW-1185">Reference proteome</keyword>
<dbReference type="InterPro" id="IPR013815">
    <property type="entry name" value="ATP_grasp_subdomain_1"/>
</dbReference>
<name>A0A2P5P526_9CHLR</name>
<dbReference type="Proteomes" id="UP000235653">
    <property type="component" value="Unassembled WGS sequence"/>
</dbReference>
<dbReference type="PANTHER" id="PTHR23132:SF26">
    <property type="entry name" value="BLR7451 PROTEIN"/>
    <property type="match status" value="1"/>
</dbReference>
<dbReference type="GO" id="GO:0005524">
    <property type="term" value="F:ATP binding"/>
    <property type="evidence" value="ECO:0007669"/>
    <property type="project" value="UniProtKB-UniRule"/>
</dbReference>
<comment type="similarity">
    <text evidence="1">Belongs to the D-alanine--D-alanine ligase family.</text>
</comment>
<protein>
    <submittedName>
        <fullName evidence="3">D-alanine--D-alanine ligase</fullName>
    </submittedName>
</protein>
<dbReference type="OrthoDB" id="9813261at2"/>
<dbReference type="Gene3D" id="3.30.1490.20">
    <property type="entry name" value="ATP-grasp fold, A domain"/>
    <property type="match status" value="1"/>
</dbReference>
<reference evidence="3 4" key="1">
    <citation type="journal article" date="2017" name="ISME J.">
        <title>Grape pomace compost harbors organohalide-respiring Dehalogenimonas species with novel reductive dehalogenase genes.</title>
        <authorList>
            <person name="Yang Y."/>
            <person name="Higgins S.A."/>
            <person name="Yan J."/>
            <person name="Simsir B."/>
            <person name="Chourey K."/>
            <person name="Iyer R."/>
            <person name="Hettich R.L."/>
            <person name="Baldwin B."/>
            <person name="Ogles D.M."/>
            <person name="Loffler F.E."/>
        </authorList>
    </citation>
    <scope>NUCLEOTIDE SEQUENCE [LARGE SCALE GENOMIC DNA]</scope>
    <source>
        <strain evidence="3 4">GP</strain>
    </source>
</reference>
<dbReference type="EMBL" id="JQAN02000014">
    <property type="protein sequence ID" value="PPD57393.1"/>
    <property type="molecule type" value="Genomic_DNA"/>
</dbReference>
<evidence type="ECO:0000313" key="4">
    <source>
        <dbReference type="Proteomes" id="UP000235653"/>
    </source>
</evidence>
<keyword evidence="2 3" id="KW-0436">Ligase</keyword>
<dbReference type="AlphaFoldDB" id="A0A2P5P526"/>
<dbReference type="InterPro" id="IPR011095">
    <property type="entry name" value="Dala_Dala_lig_C"/>
</dbReference>
<evidence type="ECO:0000256" key="2">
    <source>
        <dbReference type="ARBA" id="ARBA00022598"/>
    </source>
</evidence>
<organism evidence="3 4">
    <name type="scientific">Dehalogenimonas etheniformans</name>
    <dbReference type="NCBI Taxonomy" id="1536648"/>
    <lineage>
        <taxon>Bacteria</taxon>
        <taxon>Bacillati</taxon>
        <taxon>Chloroflexota</taxon>
        <taxon>Dehalococcoidia</taxon>
        <taxon>Dehalococcoidales</taxon>
        <taxon>Dehalococcoidaceae</taxon>
        <taxon>Dehalogenimonas</taxon>
    </lineage>
</organism>
<dbReference type="SUPFAM" id="SSF56059">
    <property type="entry name" value="Glutathione synthetase ATP-binding domain-like"/>
    <property type="match status" value="1"/>
</dbReference>
<dbReference type="GO" id="GO:0008716">
    <property type="term" value="F:D-alanine-D-alanine ligase activity"/>
    <property type="evidence" value="ECO:0007669"/>
    <property type="project" value="InterPro"/>
</dbReference>
<comment type="caution">
    <text evidence="3">The sequence shown here is derived from an EMBL/GenBank/DDBJ whole genome shotgun (WGS) entry which is preliminary data.</text>
</comment>
<dbReference type="RefSeq" id="WP_102331589.1">
    <property type="nucleotide sequence ID" value="NZ_CP058566.2"/>
</dbReference>
<proteinExistence type="inferred from homology"/>
<sequence length="377" mass="42385">MDKLKITVLFWEERGPEKAKHDEVVDEVFAALKASGHDVALLGLCDDLRELLDKLDEQRPDLVFNLCERFADNDAFEMNVTAVLEMVGQPFTGTGPQGMAMRQDKVLTKKLLQFHNVPYPNYAIFDKHNIEFAGKMHFPLFVKPLKGDTSLGIEGSSLVTEYSKMVERIDFIHSQLKEQALVEEYIEGREFYVGVLGNDQSEALPVMELDFSGLPAGTPRVFARNYKDESSPDYKFVNVEVATDLNPETRARITATGKEAAYALKVRDYARVDIRLSPTGTAVVVEVNANPYLERTSTFALAALQAGLGYNTLINRIVEAAWKRYEPTPFLAQLQKARSERVRTRRQVSRLIETCEKPELAKVTETRPPVIGTNPPA</sequence>
<dbReference type="PROSITE" id="PS50975">
    <property type="entry name" value="ATP_GRASP"/>
    <property type="match status" value="1"/>
</dbReference>
<gene>
    <name evidence="3" type="ORF">JP09_010170</name>
</gene>
<evidence type="ECO:0000313" key="3">
    <source>
        <dbReference type="EMBL" id="PPD57393.1"/>
    </source>
</evidence>
<dbReference type="GO" id="GO:0046872">
    <property type="term" value="F:metal ion binding"/>
    <property type="evidence" value="ECO:0007669"/>
    <property type="project" value="InterPro"/>
</dbReference>
<accession>A0A2P5P526</accession>
<dbReference type="InterPro" id="IPR011761">
    <property type="entry name" value="ATP-grasp"/>
</dbReference>